<keyword evidence="2" id="KW-1185">Reference proteome</keyword>
<dbReference type="Proteomes" id="UP000681315">
    <property type="component" value="Unassembled WGS sequence"/>
</dbReference>
<dbReference type="RefSeq" id="WP_208231733.1">
    <property type="nucleotide sequence ID" value="NZ_JAGEVG010000001.1"/>
</dbReference>
<dbReference type="EMBL" id="JAGEVG010000001">
    <property type="protein sequence ID" value="MBO3096817.1"/>
    <property type="molecule type" value="Genomic_DNA"/>
</dbReference>
<proteinExistence type="predicted"/>
<organism evidence="1 2">
    <name type="scientific">Gelidibacter pelagius</name>
    <dbReference type="NCBI Taxonomy" id="2819985"/>
    <lineage>
        <taxon>Bacteria</taxon>
        <taxon>Pseudomonadati</taxon>
        <taxon>Bacteroidota</taxon>
        <taxon>Flavobacteriia</taxon>
        <taxon>Flavobacteriales</taxon>
        <taxon>Flavobacteriaceae</taxon>
        <taxon>Gelidibacter</taxon>
    </lineage>
</organism>
<comment type="caution">
    <text evidence="1">The sequence shown here is derived from an EMBL/GenBank/DDBJ whole genome shotgun (WGS) entry which is preliminary data.</text>
</comment>
<sequence length="67" mass="7403">MPTIIEISAAPEVNQNNLEITKPRLLARLELHLPPNIELTPQNAQDIRDRLSDIATTYALAAGEVTQ</sequence>
<protein>
    <submittedName>
        <fullName evidence="1">Uncharacterized protein</fullName>
    </submittedName>
</protein>
<reference evidence="1 2" key="1">
    <citation type="submission" date="2021-03" db="EMBL/GenBank/DDBJ databases">
        <title>Gelidibacter sp. nov., isolated from costal sediment.</title>
        <authorList>
            <person name="Lun K.-Y."/>
        </authorList>
    </citation>
    <scope>NUCLEOTIDE SEQUENCE [LARGE SCALE GENOMIC DNA]</scope>
    <source>
        <strain evidence="1 2">DF109</strain>
    </source>
</reference>
<evidence type="ECO:0000313" key="1">
    <source>
        <dbReference type="EMBL" id="MBO3096817.1"/>
    </source>
</evidence>
<accession>A0ABS3SPG0</accession>
<gene>
    <name evidence="1" type="ORF">J4051_00945</name>
</gene>
<evidence type="ECO:0000313" key="2">
    <source>
        <dbReference type="Proteomes" id="UP000681315"/>
    </source>
</evidence>
<name>A0ABS3SPG0_9FLAO</name>